<keyword evidence="1" id="KW-0678">Repressor</keyword>
<gene>
    <name evidence="6" type="ORF">GCM10009742_52400</name>
</gene>
<evidence type="ECO:0000313" key="7">
    <source>
        <dbReference type="Proteomes" id="UP001500190"/>
    </source>
</evidence>
<organism evidence="6 7">
    <name type="scientific">Kribbella karoonensis</name>
    <dbReference type="NCBI Taxonomy" id="324851"/>
    <lineage>
        <taxon>Bacteria</taxon>
        <taxon>Bacillati</taxon>
        <taxon>Actinomycetota</taxon>
        <taxon>Actinomycetes</taxon>
        <taxon>Propionibacteriales</taxon>
        <taxon>Kribbellaceae</taxon>
        <taxon>Kribbella</taxon>
    </lineage>
</organism>
<keyword evidence="2" id="KW-0805">Transcription regulation</keyword>
<reference evidence="6 7" key="1">
    <citation type="journal article" date="2019" name="Int. J. Syst. Evol. Microbiol.">
        <title>The Global Catalogue of Microorganisms (GCM) 10K type strain sequencing project: providing services to taxonomists for standard genome sequencing and annotation.</title>
        <authorList>
            <consortium name="The Broad Institute Genomics Platform"/>
            <consortium name="The Broad Institute Genome Sequencing Center for Infectious Disease"/>
            <person name="Wu L."/>
            <person name="Ma J."/>
        </authorList>
    </citation>
    <scope>NUCLEOTIDE SEQUENCE [LARGE SCALE GENOMIC DNA]</scope>
    <source>
        <strain evidence="6 7">JCM 14304</strain>
    </source>
</reference>
<evidence type="ECO:0000256" key="2">
    <source>
        <dbReference type="ARBA" id="ARBA00023015"/>
    </source>
</evidence>
<dbReference type="Gene3D" id="1.10.1660.10">
    <property type="match status" value="1"/>
</dbReference>
<evidence type="ECO:0000259" key="5">
    <source>
        <dbReference type="PROSITE" id="PS50937"/>
    </source>
</evidence>
<dbReference type="PROSITE" id="PS50937">
    <property type="entry name" value="HTH_MERR_2"/>
    <property type="match status" value="1"/>
</dbReference>
<dbReference type="InterPro" id="IPR047057">
    <property type="entry name" value="MerR_fam"/>
</dbReference>
<dbReference type="PANTHER" id="PTHR30204:SF69">
    <property type="entry name" value="MERR-FAMILY TRANSCRIPTIONAL REGULATOR"/>
    <property type="match status" value="1"/>
</dbReference>
<evidence type="ECO:0000256" key="1">
    <source>
        <dbReference type="ARBA" id="ARBA00022491"/>
    </source>
</evidence>
<accession>A0ABN2E7C6</accession>
<dbReference type="InterPro" id="IPR000551">
    <property type="entry name" value="MerR-type_HTH_dom"/>
</dbReference>
<evidence type="ECO:0000313" key="6">
    <source>
        <dbReference type="EMBL" id="GAA1598469.1"/>
    </source>
</evidence>
<comment type="caution">
    <text evidence="6">The sequence shown here is derived from an EMBL/GenBank/DDBJ whole genome shotgun (WGS) entry which is preliminary data.</text>
</comment>
<dbReference type="SMART" id="SM00422">
    <property type="entry name" value="HTH_MERR"/>
    <property type="match status" value="1"/>
</dbReference>
<keyword evidence="7" id="KW-1185">Reference proteome</keyword>
<dbReference type="SUPFAM" id="SSF46955">
    <property type="entry name" value="Putative DNA-binding domain"/>
    <property type="match status" value="1"/>
</dbReference>
<dbReference type="CDD" id="cd00592">
    <property type="entry name" value="HTH_MerR-like"/>
    <property type="match status" value="1"/>
</dbReference>
<feature type="domain" description="HTH merR-type" evidence="5">
    <location>
        <begin position="1"/>
        <end position="64"/>
    </location>
</feature>
<dbReference type="PANTHER" id="PTHR30204">
    <property type="entry name" value="REDOX-CYCLING DRUG-SENSING TRANSCRIPTIONAL ACTIVATOR SOXR"/>
    <property type="match status" value="1"/>
</dbReference>
<keyword evidence="3" id="KW-0238">DNA-binding</keyword>
<dbReference type="Proteomes" id="UP001500190">
    <property type="component" value="Unassembled WGS sequence"/>
</dbReference>
<evidence type="ECO:0000256" key="4">
    <source>
        <dbReference type="ARBA" id="ARBA00023163"/>
    </source>
</evidence>
<protein>
    <submittedName>
        <fullName evidence="6">MerR family transcriptional regulator</fullName>
    </submittedName>
</protein>
<dbReference type="Pfam" id="PF13411">
    <property type="entry name" value="MerR_1"/>
    <property type="match status" value="1"/>
</dbReference>
<sequence>MAQYVGVSTKTIRVYHAKGLLPEPPRDASGYRRYTAQDLVEVIKIRTLAESGMPLARIARLTAGSPGDLRSAAGAAEAELSARIDRLVETRGRLRELAAGNNPFLPGEVEQQLRRLHDLGFSDRWIALERDLWILAFATDPETAHRYFADQAEAQADPVLGRLYLDCDRAHDLSPDDPELDDLAARIVDASLARYPADELREQLAGAALPQLVQSSVNASSPAWERLDALIRSGLRRAVS</sequence>
<evidence type="ECO:0000256" key="3">
    <source>
        <dbReference type="ARBA" id="ARBA00023125"/>
    </source>
</evidence>
<proteinExistence type="predicted"/>
<keyword evidence="4" id="KW-0804">Transcription</keyword>
<dbReference type="EMBL" id="BAAAND010000008">
    <property type="protein sequence ID" value="GAA1598469.1"/>
    <property type="molecule type" value="Genomic_DNA"/>
</dbReference>
<dbReference type="InterPro" id="IPR009061">
    <property type="entry name" value="DNA-bd_dom_put_sf"/>
</dbReference>
<name>A0ABN2E7C6_9ACTN</name>